<proteinExistence type="predicted"/>
<protein>
    <submittedName>
        <fullName evidence="2">Uncharacterized protein</fullName>
    </submittedName>
</protein>
<feature type="region of interest" description="Disordered" evidence="1">
    <location>
        <begin position="351"/>
        <end position="375"/>
    </location>
</feature>
<feature type="region of interest" description="Disordered" evidence="1">
    <location>
        <begin position="63"/>
        <end position="84"/>
    </location>
</feature>
<feature type="compositionally biased region" description="Low complexity" evidence="1">
    <location>
        <begin position="21"/>
        <end position="45"/>
    </location>
</feature>
<evidence type="ECO:0000313" key="3">
    <source>
        <dbReference type="Proteomes" id="UP000887222"/>
    </source>
</evidence>
<accession>A0ABQ4Q4W6</accession>
<sequence>MASISSYIPRVTLARAPGESPAARQQVPASQQAPAGPQQAATRPAPIGTRSFLEVAARMRAAASGTAGHETSAAARDGGQQAHHGTLKKLLAALTGKGIRRSNAQAGGAAAYGKNIVVYSARELHDGAKVPAPSKDAQAVRFRFVGAAQVKVVSGHMAPFLFENNPPAIAKTEHATQLDPYDAADSVFMMGTSLDDMDRVKSRIPPFARIVISSNDTASVHQQVSYLAHVRPDLNVFGHASRLHDPENLIGAKEAFTRVANVLGGAKDVVTHVLNRKDSKWISENLGIEVAPGTAITAVFDRHGGLDQRAFRRALEEVKVRHEVPMVAGAATALADPGRVLGRRLANAGMRKSHAAEKEAAGSRSPQAAGDAADAPAVSRRWQALKAKIGREAMKGYVKNIGLKEQDEVLQSVQSAVELFRNLNLENVPVIDPPAMPKDLFSVVGDSMVFGDGNIGLALVETLGGNARVSLVRRKPAGDLADLAGAGFQASLDAYYAKRKPDVSHLGSPENPIAEYGLEGLPDYWHPEGGKTRGPDAKTVFLTASVPKPVRGGKVVTDRPAMMRGNLEVMVGALRKIPASVGQIQIITNPSTEMAFAAWLLRPDFPQAAIVCCHAGTDTTRQRARVTDPDRPDSYFTLGPHEKEQVNVDFEAQEGQGAIDDAIPTMGGDITRRSGGQAATVTTGLASLNEAYDIYTRKPGSYAVPLTADEAGWLTRFVRGLQESLGQPTDFQIQEGAAITIPRKGDMSINKEVLEKAKAVNGFAERAIAAASVVEQGRTAVLDAVASLLEGRRLENGHRDIDIVRYPALSQVRDSMDLSGLTPEDRRQFVLDHRDKLLRWLVSPVSQPSSRVPEISEAGPSRSA</sequence>
<gene>
    <name evidence="2" type="ORF">NCCP691_20560</name>
</gene>
<dbReference type="EMBL" id="BPMK01000008">
    <property type="protein sequence ID" value="GIZ52042.1"/>
    <property type="molecule type" value="Genomic_DNA"/>
</dbReference>
<name>A0ABQ4Q4W6_9BURK</name>
<feature type="region of interest" description="Disordered" evidence="1">
    <location>
        <begin position="15"/>
        <end position="45"/>
    </location>
</feature>
<keyword evidence="3" id="KW-1185">Reference proteome</keyword>
<reference evidence="2 3" key="1">
    <citation type="journal article" date="2022" name="Int. J. Syst. Evol. Microbiol.">
        <title>Noviherbaspirillum aridicola sp. nov., isolated from an arid soil in Pakistan.</title>
        <authorList>
            <person name="Khan I.U."/>
            <person name="Saqib M."/>
            <person name="Amin A."/>
            <person name="Hussain F."/>
            <person name="Li L."/>
            <person name="Liu Y.H."/>
            <person name="Fang B.Z."/>
            <person name="Ahmed I."/>
            <person name="Li W.J."/>
        </authorList>
    </citation>
    <scope>NUCLEOTIDE SEQUENCE [LARGE SCALE GENOMIC DNA]</scope>
    <source>
        <strain evidence="2 3">NCCP-691</strain>
    </source>
</reference>
<comment type="caution">
    <text evidence="2">The sequence shown here is derived from an EMBL/GenBank/DDBJ whole genome shotgun (WGS) entry which is preliminary data.</text>
</comment>
<feature type="region of interest" description="Disordered" evidence="1">
    <location>
        <begin position="845"/>
        <end position="864"/>
    </location>
</feature>
<organism evidence="2 3">
    <name type="scientific">Noviherbaspirillum aridicola</name>
    <dbReference type="NCBI Taxonomy" id="2849687"/>
    <lineage>
        <taxon>Bacteria</taxon>
        <taxon>Pseudomonadati</taxon>
        <taxon>Pseudomonadota</taxon>
        <taxon>Betaproteobacteria</taxon>
        <taxon>Burkholderiales</taxon>
        <taxon>Oxalobacteraceae</taxon>
        <taxon>Noviherbaspirillum</taxon>
    </lineage>
</organism>
<evidence type="ECO:0000313" key="2">
    <source>
        <dbReference type="EMBL" id="GIZ52042.1"/>
    </source>
</evidence>
<dbReference type="Proteomes" id="UP000887222">
    <property type="component" value="Unassembled WGS sequence"/>
</dbReference>
<evidence type="ECO:0000256" key="1">
    <source>
        <dbReference type="SAM" id="MobiDB-lite"/>
    </source>
</evidence>